<name>A0ABZ0KV22_9BACL</name>
<dbReference type="Pfam" id="PF03475">
    <property type="entry name" value="YiiM_3-alpha"/>
    <property type="match status" value="1"/>
</dbReference>
<gene>
    <name evidence="2" type="ORF">PGH26_13140</name>
</gene>
<organism evidence="2 3">
    <name type="scientific">Sporosarcina jeotgali</name>
    <dbReference type="NCBI Taxonomy" id="3020056"/>
    <lineage>
        <taxon>Bacteria</taxon>
        <taxon>Bacillati</taxon>
        <taxon>Bacillota</taxon>
        <taxon>Bacilli</taxon>
        <taxon>Bacillales</taxon>
        <taxon>Caryophanaceae</taxon>
        <taxon>Sporosarcina</taxon>
    </lineage>
</organism>
<sequence>MTAAIQMRTLATGIPQKIDTAKGRELITGICKETIEEVLLSVDGFSGDDVADKKHHGGPDRAVCIYPHEHYALWNNEFECVLPSAAFGENITVSGMTESEVCIGDVFTLGDAVIQVTQGRIPCSTIDQRLGLPVMKHMIQTGFTGYLCRVLKEGLVRSDDRIALHTRDPLGVTVLEANTTYFHNPKDVEGIQRVLAIEALADDWRDKFGKRLETAVATN</sequence>
<dbReference type="Proteomes" id="UP001303532">
    <property type="component" value="Chromosome"/>
</dbReference>
<dbReference type="PANTHER" id="PTHR30212">
    <property type="entry name" value="PROTEIN YIIM"/>
    <property type="match status" value="1"/>
</dbReference>
<dbReference type="InterPro" id="IPR005302">
    <property type="entry name" value="MoCF_Sase_C"/>
</dbReference>
<feature type="domain" description="MOSC" evidence="1">
    <location>
        <begin position="32"/>
        <end position="165"/>
    </location>
</feature>
<dbReference type="EMBL" id="CP116341">
    <property type="protein sequence ID" value="WOV83810.1"/>
    <property type="molecule type" value="Genomic_DNA"/>
</dbReference>
<reference evidence="2 3" key="1">
    <citation type="submission" date="2023-01" db="EMBL/GenBank/DDBJ databases">
        <title>Sporosarcina sp. nov., isolated from Korean tranditional fermented seafood 'Jeotgal'.</title>
        <authorList>
            <person name="Yang A.-I."/>
        </authorList>
    </citation>
    <scope>NUCLEOTIDE SEQUENCE [LARGE SCALE GENOMIC DNA]</scope>
    <source>
        <strain evidence="2 3">B2O-1</strain>
    </source>
</reference>
<dbReference type="Gene3D" id="2.40.33.20">
    <property type="entry name" value="PK beta-barrel domain-like"/>
    <property type="match status" value="1"/>
</dbReference>
<keyword evidence="3" id="KW-1185">Reference proteome</keyword>
<evidence type="ECO:0000313" key="3">
    <source>
        <dbReference type="Proteomes" id="UP001303532"/>
    </source>
</evidence>
<dbReference type="PROSITE" id="PS51340">
    <property type="entry name" value="MOSC"/>
    <property type="match status" value="1"/>
</dbReference>
<evidence type="ECO:0000259" key="1">
    <source>
        <dbReference type="PROSITE" id="PS51340"/>
    </source>
</evidence>
<protein>
    <submittedName>
        <fullName evidence="2">MOSC domain-containing protein</fullName>
    </submittedName>
</protein>
<dbReference type="PANTHER" id="PTHR30212:SF2">
    <property type="entry name" value="PROTEIN YIIM"/>
    <property type="match status" value="1"/>
</dbReference>
<dbReference type="InterPro" id="IPR052353">
    <property type="entry name" value="Benzoxazolinone_Detox_Enz"/>
</dbReference>
<evidence type="ECO:0000313" key="2">
    <source>
        <dbReference type="EMBL" id="WOV83810.1"/>
    </source>
</evidence>
<proteinExistence type="predicted"/>
<dbReference type="SUPFAM" id="SSF50800">
    <property type="entry name" value="PK beta-barrel domain-like"/>
    <property type="match status" value="1"/>
</dbReference>
<dbReference type="RefSeq" id="WP_323691496.1">
    <property type="nucleotide sequence ID" value="NZ_CP116341.1"/>
</dbReference>
<accession>A0ABZ0KV22</accession>
<dbReference type="InterPro" id="IPR005163">
    <property type="entry name" value="Tri_helical_YiiM-like"/>
</dbReference>
<dbReference type="Pfam" id="PF03473">
    <property type="entry name" value="MOSC"/>
    <property type="match status" value="1"/>
</dbReference>
<dbReference type="InterPro" id="IPR011037">
    <property type="entry name" value="Pyrv_Knase-like_insert_dom_sf"/>
</dbReference>